<dbReference type="Proteomes" id="UP001439008">
    <property type="component" value="Unassembled WGS sequence"/>
</dbReference>
<feature type="signal peptide" evidence="1">
    <location>
        <begin position="1"/>
        <end position="19"/>
    </location>
</feature>
<keyword evidence="1" id="KW-0732">Signal</keyword>
<evidence type="ECO:0000313" key="2">
    <source>
        <dbReference type="EMBL" id="MES1921124.1"/>
    </source>
</evidence>
<comment type="caution">
    <text evidence="2">The sequence shown here is derived from an EMBL/GenBank/DDBJ whole genome shotgun (WGS) entry which is preliminary data.</text>
</comment>
<evidence type="ECO:0000313" key="3">
    <source>
        <dbReference type="Proteomes" id="UP001439008"/>
    </source>
</evidence>
<dbReference type="EMBL" id="JBDODL010001099">
    <property type="protein sequence ID" value="MES1921124.1"/>
    <property type="molecule type" value="Genomic_DNA"/>
</dbReference>
<reference evidence="2 3" key="1">
    <citation type="journal article" date="2024" name="BMC Biol.">
        <title>Comparative genomics of Ascetosporea gives new insight into the evolutionary basis for animal parasitism in Rhizaria.</title>
        <authorList>
            <person name="Hiltunen Thoren M."/>
            <person name="Onut-Brannstrom I."/>
            <person name="Alfjorden A."/>
            <person name="Peckova H."/>
            <person name="Swords F."/>
            <person name="Hooper C."/>
            <person name="Holzer A.S."/>
            <person name="Bass D."/>
            <person name="Burki F."/>
        </authorList>
    </citation>
    <scope>NUCLEOTIDE SEQUENCE [LARGE SCALE GENOMIC DNA]</scope>
    <source>
        <strain evidence="2">20-A016</strain>
    </source>
</reference>
<feature type="chain" id="PRO_5045964280" evidence="1">
    <location>
        <begin position="20"/>
        <end position="241"/>
    </location>
</feature>
<gene>
    <name evidence="2" type="ORF">MHBO_002707</name>
</gene>
<protein>
    <submittedName>
        <fullName evidence="2">Uncharacterized protein</fullName>
    </submittedName>
</protein>
<name>A0ABV2AN84_9EUKA</name>
<keyword evidence="3" id="KW-1185">Reference proteome</keyword>
<organism evidence="2 3">
    <name type="scientific">Bonamia ostreae</name>
    <dbReference type="NCBI Taxonomy" id="126728"/>
    <lineage>
        <taxon>Eukaryota</taxon>
        <taxon>Sar</taxon>
        <taxon>Rhizaria</taxon>
        <taxon>Endomyxa</taxon>
        <taxon>Ascetosporea</taxon>
        <taxon>Haplosporida</taxon>
        <taxon>Bonamia</taxon>
    </lineage>
</organism>
<proteinExistence type="predicted"/>
<evidence type="ECO:0000256" key="1">
    <source>
        <dbReference type="SAM" id="SignalP"/>
    </source>
</evidence>
<accession>A0ABV2AN84</accession>
<sequence>MSLIEKLLLSFIVSNFVQCQTCQHLSSYEKLCSDNSTHCSVFLELDTTPSRWNNCHEYCFSHGLKCKAAFDEMEDNCIGKSDIGCFSSKEDQICVCEQNRCPTYKEHKRITKCRGCDGYVKNLVLKYTGKEANVQIRQFINRERVTIFSGKVQTNQEIKLYGKDHDGSLGHKLFVKVGHCETAQIMTDCRHEISPGTKIGDWEVVRGESQFGGVDHPDCNSGRKGDPGVGSKVYNFFVRRD</sequence>